<organism evidence="1">
    <name type="scientific">marine sediment metagenome</name>
    <dbReference type="NCBI Taxonomy" id="412755"/>
    <lineage>
        <taxon>unclassified sequences</taxon>
        <taxon>metagenomes</taxon>
        <taxon>ecological metagenomes</taxon>
    </lineage>
</organism>
<evidence type="ECO:0008006" key="2">
    <source>
        <dbReference type="Google" id="ProtNLM"/>
    </source>
</evidence>
<dbReference type="InterPro" id="IPR011101">
    <property type="entry name" value="DUF5131"/>
</dbReference>
<dbReference type="CDD" id="cd02972">
    <property type="entry name" value="DsbA_family"/>
    <property type="match status" value="1"/>
</dbReference>
<dbReference type="InterPro" id="IPR007197">
    <property type="entry name" value="rSAM"/>
</dbReference>
<reference evidence="1" key="1">
    <citation type="journal article" date="2014" name="Front. Microbiol.">
        <title>High frequency of phylogenetically diverse reductive dehalogenase-homologous genes in deep subseafloor sedimentary metagenomes.</title>
        <authorList>
            <person name="Kawai M."/>
            <person name="Futagami T."/>
            <person name="Toyoda A."/>
            <person name="Takaki Y."/>
            <person name="Nishi S."/>
            <person name="Hori S."/>
            <person name="Arai W."/>
            <person name="Tsubouchi T."/>
            <person name="Morono Y."/>
            <person name="Uchiyama I."/>
            <person name="Ito T."/>
            <person name="Fujiyama A."/>
            <person name="Inagaki F."/>
            <person name="Takami H."/>
        </authorList>
    </citation>
    <scope>NUCLEOTIDE SEQUENCE</scope>
    <source>
        <strain evidence="1">Expedition CK06-06</strain>
    </source>
</reference>
<dbReference type="Pfam" id="PF07505">
    <property type="entry name" value="DUF5131"/>
    <property type="match status" value="1"/>
</dbReference>
<protein>
    <recommendedName>
        <fullName evidence="2">DUF5131 family protein</fullName>
    </recommendedName>
</protein>
<feature type="non-terminal residue" evidence="1">
    <location>
        <position position="67"/>
    </location>
</feature>
<sequence>MNRTKIEWTDYTWNPMTGCSRRCPYCYAHRMAKRLAGRYGYPKDDPFRVTFHPERLKEPRSVKKPSK</sequence>
<gene>
    <name evidence="1" type="ORF">S12H4_58864</name>
</gene>
<dbReference type="EMBL" id="BARW01038328">
    <property type="protein sequence ID" value="GAJ22005.1"/>
    <property type="molecule type" value="Genomic_DNA"/>
</dbReference>
<accession>X1W1I3</accession>
<dbReference type="SFLD" id="SFLDS00029">
    <property type="entry name" value="Radical_SAM"/>
    <property type="match status" value="1"/>
</dbReference>
<dbReference type="GO" id="GO:0003824">
    <property type="term" value="F:catalytic activity"/>
    <property type="evidence" value="ECO:0007669"/>
    <property type="project" value="InterPro"/>
</dbReference>
<dbReference type="AlphaFoldDB" id="X1W1I3"/>
<dbReference type="GO" id="GO:0051536">
    <property type="term" value="F:iron-sulfur cluster binding"/>
    <property type="evidence" value="ECO:0007669"/>
    <property type="project" value="InterPro"/>
</dbReference>
<evidence type="ECO:0000313" key="1">
    <source>
        <dbReference type="EMBL" id="GAJ22005.1"/>
    </source>
</evidence>
<proteinExistence type="predicted"/>
<name>X1W1I3_9ZZZZ</name>
<comment type="caution">
    <text evidence="1">The sequence shown here is derived from an EMBL/GenBank/DDBJ whole genome shotgun (WGS) entry which is preliminary data.</text>
</comment>